<dbReference type="AlphaFoldDB" id="A0A5P8W1P5"/>
<dbReference type="KEGG" id="nsh:GXM_04128"/>
<organism evidence="1 2">
    <name type="scientific">Nostoc sphaeroides CCNUC1</name>
    <dbReference type="NCBI Taxonomy" id="2653204"/>
    <lineage>
        <taxon>Bacteria</taxon>
        <taxon>Bacillati</taxon>
        <taxon>Cyanobacteriota</taxon>
        <taxon>Cyanophyceae</taxon>
        <taxon>Nostocales</taxon>
        <taxon>Nostocaceae</taxon>
        <taxon>Nostoc</taxon>
    </lineage>
</organism>
<dbReference type="Proteomes" id="UP000326678">
    <property type="component" value="Chromosome Gxm1"/>
</dbReference>
<gene>
    <name evidence="1" type="ORF">GXM_04128</name>
</gene>
<accession>A0A5P8W1P5</accession>
<protein>
    <submittedName>
        <fullName evidence="1">Uncharacterized protein</fullName>
    </submittedName>
</protein>
<reference evidence="1 2" key="1">
    <citation type="submission" date="2019-10" db="EMBL/GenBank/DDBJ databases">
        <title>Genomic and transcriptomic insights into the perfect genentic adaptation of a filamentous nitrogen-fixing cyanobacterium to rice fields.</title>
        <authorList>
            <person name="Chen Z."/>
        </authorList>
    </citation>
    <scope>NUCLEOTIDE SEQUENCE [LARGE SCALE GENOMIC DNA]</scope>
    <source>
        <strain evidence="1">CCNUC1</strain>
    </source>
</reference>
<evidence type="ECO:0000313" key="1">
    <source>
        <dbReference type="EMBL" id="QFS46647.1"/>
    </source>
</evidence>
<dbReference type="EMBL" id="CP045226">
    <property type="protein sequence ID" value="QFS46647.1"/>
    <property type="molecule type" value="Genomic_DNA"/>
</dbReference>
<sequence>MDTDFISKGILPREFVQHPWGGIENFREHPKCVSYIKPTL</sequence>
<keyword evidence="2" id="KW-1185">Reference proteome</keyword>
<evidence type="ECO:0000313" key="2">
    <source>
        <dbReference type="Proteomes" id="UP000326678"/>
    </source>
</evidence>
<name>A0A5P8W1P5_9NOSO</name>
<proteinExistence type="predicted"/>